<keyword evidence="2 4" id="KW-0378">Hydrolase</keyword>
<dbReference type="GO" id="GO:0090614">
    <property type="term" value="F:5'-methylthioadenosine deaminase activity"/>
    <property type="evidence" value="ECO:0007669"/>
    <property type="project" value="UniProtKB-UniRule"/>
</dbReference>
<comment type="catalytic activity">
    <reaction evidence="4">
        <text>S-adenosyl-L-homocysteine + H2O + H(+) = S-inosyl-L-homocysteine + NH4(+)</text>
        <dbReference type="Rhea" id="RHEA:20716"/>
        <dbReference type="ChEBI" id="CHEBI:15377"/>
        <dbReference type="ChEBI" id="CHEBI:15378"/>
        <dbReference type="ChEBI" id="CHEBI:28938"/>
        <dbReference type="ChEBI" id="CHEBI:57856"/>
        <dbReference type="ChEBI" id="CHEBI:57985"/>
        <dbReference type="EC" id="3.5.4.28"/>
    </reaction>
</comment>
<feature type="binding site" evidence="4">
    <location>
        <position position="220"/>
    </location>
    <ligand>
        <name>substrate</name>
    </ligand>
</feature>
<evidence type="ECO:0000256" key="1">
    <source>
        <dbReference type="ARBA" id="ARBA00022723"/>
    </source>
</evidence>
<sequence length="439" mass="48530">MNKETQADIVIKNGMVLTMDGKLTLHEKADLAISDSKIVDISQRTSYKGKKAIDAQGKLVMPGLINTHTHAAMTMMRGLADDMPLDVWWQKFIFPIEKKLLNPEFIKIGVSLAAIEMIKSGTTSFADMYFYEDEAAEVCKKIGIRAFLGEGLLDFPTPSCATPDESIKYIENLHKKWKNDPIIHLMVAPHAPYTCSPPVLEKAKALADKLNIPLHTHLAETATEAAEIRLKYGASPTEHLEKIGYLCDRLIAVHCVHLSHQDMKALKKHNVKVSHCQESNMKLASGNAPIVELLDEGIAVGLGTDGAASNNNLDMFDEMDAVAKYHKAIRNDPTVMDAKTVLRMATADGAKVLQKPDIGSLEVGKTADMILLDLRKPHLTPLYNIYSHLVYSAGGSEVNTVIINGKMVMENRHILTVDEDETIDQANRLGERIKNVPMF</sequence>
<dbReference type="Pfam" id="PF01979">
    <property type="entry name" value="Amidohydro_1"/>
    <property type="match status" value="1"/>
</dbReference>
<feature type="binding site" evidence="4">
    <location>
        <position position="97"/>
    </location>
    <ligand>
        <name>substrate</name>
    </ligand>
</feature>
<comment type="catalytic activity">
    <reaction evidence="4">
        <text>S-methyl-5'-thioadenosine + H2O + H(+) = S-methyl-5'-thioinosine + NH4(+)</text>
        <dbReference type="Rhea" id="RHEA:25025"/>
        <dbReference type="ChEBI" id="CHEBI:15377"/>
        <dbReference type="ChEBI" id="CHEBI:15378"/>
        <dbReference type="ChEBI" id="CHEBI:17509"/>
        <dbReference type="ChEBI" id="CHEBI:28938"/>
        <dbReference type="ChEBI" id="CHEBI:48595"/>
        <dbReference type="EC" id="3.5.4.31"/>
    </reaction>
</comment>
<dbReference type="HAMAP" id="MF_01281">
    <property type="entry name" value="MTA_SAH_deamin"/>
    <property type="match status" value="1"/>
</dbReference>
<dbReference type="InterPro" id="IPR006680">
    <property type="entry name" value="Amidohydro-rel"/>
</dbReference>
<dbReference type="CDD" id="cd01298">
    <property type="entry name" value="ATZ_TRZ_like"/>
    <property type="match status" value="1"/>
</dbReference>
<feature type="binding site" evidence="4">
    <location>
        <position position="305"/>
    </location>
    <ligand>
        <name>substrate</name>
    </ligand>
</feature>
<feature type="domain" description="Amidohydrolase-related" evidence="5">
    <location>
        <begin position="59"/>
        <end position="408"/>
    </location>
</feature>
<evidence type="ECO:0000313" key="6">
    <source>
        <dbReference type="EMBL" id="KPJ69053.1"/>
    </source>
</evidence>
<evidence type="ECO:0000256" key="4">
    <source>
        <dbReference type="HAMAP-Rule" id="MF_01281"/>
    </source>
</evidence>
<dbReference type="InterPro" id="IPR050287">
    <property type="entry name" value="MTA/SAH_deaminase"/>
</dbReference>
<feature type="binding site" evidence="4">
    <location>
        <position position="217"/>
    </location>
    <ligand>
        <name>Zn(2+)</name>
        <dbReference type="ChEBI" id="CHEBI:29105"/>
    </ligand>
</feature>
<dbReference type="EC" id="3.5.4.31" evidence="4"/>
<protein>
    <recommendedName>
        <fullName evidence="4">5-methylthioadenosine/S-adenosylhomocysteine deaminase</fullName>
        <shortName evidence="4">MTA/SAH deaminase</shortName>
        <ecNumber evidence="4">3.5.4.28</ecNumber>
        <ecNumber evidence="4">3.5.4.31</ecNumber>
    </recommendedName>
</protein>
<dbReference type="GO" id="GO:0046872">
    <property type="term" value="F:metal ion binding"/>
    <property type="evidence" value="ECO:0007669"/>
    <property type="project" value="UniProtKB-KW"/>
</dbReference>
<dbReference type="AlphaFoldDB" id="A0A0S7Y2Q7"/>
<feature type="binding site" evidence="4">
    <location>
        <position position="68"/>
    </location>
    <ligand>
        <name>Zn(2+)</name>
        <dbReference type="ChEBI" id="CHEBI:29105"/>
    </ligand>
</feature>
<organism evidence="6 7">
    <name type="scientific">candidate division WOR-1 bacterium DG_54_3</name>
    <dbReference type="NCBI Taxonomy" id="1703775"/>
    <lineage>
        <taxon>Bacteria</taxon>
        <taxon>Bacillati</taxon>
        <taxon>Saganbacteria</taxon>
    </lineage>
</organism>
<dbReference type="InterPro" id="IPR023512">
    <property type="entry name" value="Deaminase_MtaD/DadD"/>
</dbReference>
<evidence type="ECO:0000256" key="3">
    <source>
        <dbReference type="ARBA" id="ARBA00022833"/>
    </source>
</evidence>
<dbReference type="SUPFAM" id="SSF51338">
    <property type="entry name" value="Composite domain of metallo-dependent hydrolases"/>
    <property type="match status" value="1"/>
</dbReference>
<dbReference type="Proteomes" id="UP000051861">
    <property type="component" value="Unassembled WGS sequence"/>
</dbReference>
<dbReference type="EMBL" id="LIZX01000033">
    <property type="protein sequence ID" value="KPJ69053.1"/>
    <property type="molecule type" value="Genomic_DNA"/>
</dbReference>
<accession>A0A0S7Y2Q7</accession>
<evidence type="ECO:0000313" key="7">
    <source>
        <dbReference type="Proteomes" id="UP000051861"/>
    </source>
</evidence>
<dbReference type="EC" id="3.5.4.28" evidence="4"/>
<gene>
    <name evidence="4" type="primary">mtaD</name>
    <name evidence="6" type="ORF">AMJ44_04780</name>
</gene>
<name>A0A0S7Y2Q7_UNCSA</name>
<keyword evidence="1 4" id="KW-0479">Metal-binding</keyword>
<dbReference type="PANTHER" id="PTHR43794">
    <property type="entry name" value="AMINOHYDROLASE SSNA-RELATED"/>
    <property type="match status" value="1"/>
</dbReference>
<dbReference type="PANTHER" id="PTHR43794:SF11">
    <property type="entry name" value="AMIDOHYDROLASE-RELATED DOMAIN-CONTAINING PROTEIN"/>
    <property type="match status" value="1"/>
</dbReference>
<feature type="binding site" evidence="4">
    <location>
        <position position="305"/>
    </location>
    <ligand>
        <name>Zn(2+)</name>
        <dbReference type="ChEBI" id="CHEBI:29105"/>
    </ligand>
</feature>
<comment type="similarity">
    <text evidence="4">Belongs to the metallo-dependent hydrolases superfamily. MTA/SAH deaminase family.</text>
</comment>
<dbReference type="FunFam" id="3.20.20.140:FF:000014">
    <property type="entry name" value="5-methylthioadenosine/S-adenosylhomocysteine deaminase"/>
    <property type="match status" value="1"/>
</dbReference>
<reference evidence="6 7" key="1">
    <citation type="journal article" date="2015" name="Microbiome">
        <title>Genomic resolution of linkages in carbon, nitrogen, and sulfur cycling among widespread estuary sediment bacteria.</title>
        <authorList>
            <person name="Baker B.J."/>
            <person name="Lazar C.S."/>
            <person name="Teske A.P."/>
            <person name="Dick G.J."/>
        </authorList>
    </citation>
    <scope>NUCLEOTIDE SEQUENCE [LARGE SCALE GENOMIC DNA]</scope>
    <source>
        <strain evidence="6">DG_54_3</strain>
    </source>
</reference>
<dbReference type="PATRIC" id="fig|1703775.3.peg.1630"/>
<dbReference type="GO" id="GO:0050270">
    <property type="term" value="F:S-adenosylhomocysteine deaminase activity"/>
    <property type="evidence" value="ECO:0007669"/>
    <property type="project" value="UniProtKB-UniRule"/>
</dbReference>
<dbReference type="InterPro" id="IPR011059">
    <property type="entry name" value="Metal-dep_hydrolase_composite"/>
</dbReference>
<dbReference type="SUPFAM" id="SSF51556">
    <property type="entry name" value="Metallo-dependent hydrolases"/>
    <property type="match status" value="1"/>
</dbReference>
<feature type="binding site" evidence="4">
    <location>
        <position position="70"/>
    </location>
    <ligand>
        <name>Zn(2+)</name>
        <dbReference type="ChEBI" id="CHEBI:29105"/>
    </ligand>
</feature>
<comment type="function">
    <text evidence="4">Catalyzes the deamination of 5-methylthioadenosine and S-adenosyl-L-homocysteine into 5-methylthioinosine and S-inosyl-L-homocysteine, respectively. Is also able to deaminate adenosine.</text>
</comment>
<feature type="binding site" evidence="4">
    <location>
        <position position="190"/>
    </location>
    <ligand>
        <name>substrate</name>
    </ligand>
</feature>
<evidence type="ECO:0000256" key="2">
    <source>
        <dbReference type="ARBA" id="ARBA00022801"/>
    </source>
</evidence>
<comment type="cofactor">
    <cofactor evidence="4">
        <name>Zn(2+)</name>
        <dbReference type="ChEBI" id="CHEBI:29105"/>
    </cofactor>
    <text evidence="4">Binds 1 zinc ion per subunit.</text>
</comment>
<dbReference type="Gene3D" id="2.30.40.10">
    <property type="entry name" value="Urease, subunit C, domain 1"/>
    <property type="match status" value="1"/>
</dbReference>
<comment type="caution">
    <text evidence="4">Lacks conserved residue(s) required for the propagation of feature annotation.</text>
</comment>
<proteinExistence type="inferred from homology"/>
<comment type="caution">
    <text evidence="6">The sequence shown here is derived from an EMBL/GenBank/DDBJ whole genome shotgun (WGS) entry which is preliminary data.</text>
</comment>
<dbReference type="InterPro" id="IPR032466">
    <property type="entry name" value="Metal_Hydrolase"/>
</dbReference>
<evidence type="ECO:0000259" key="5">
    <source>
        <dbReference type="Pfam" id="PF01979"/>
    </source>
</evidence>
<dbReference type="Gene3D" id="3.20.20.140">
    <property type="entry name" value="Metal-dependent hydrolases"/>
    <property type="match status" value="1"/>
</dbReference>
<keyword evidence="3 4" id="KW-0862">Zinc</keyword>